<reference evidence="7 8" key="1">
    <citation type="journal article" date="2019" name="Mol. Ecol. Resour.">
        <title>Chromosome-level genome assembly of Triplophysa tibetana, a fish adapted to the harsh high-altitude environment of the Tibetan Plateau.</title>
        <authorList>
            <person name="Yang X."/>
            <person name="Liu H."/>
            <person name="Ma Z."/>
            <person name="Zou Y."/>
            <person name="Zou M."/>
            <person name="Mao Y."/>
            <person name="Li X."/>
            <person name="Wang H."/>
            <person name="Chen T."/>
            <person name="Wang W."/>
            <person name="Yang R."/>
        </authorList>
    </citation>
    <scope>NUCLEOTIDE SEQUENCE [LARGE SCALE GENOMIC DNA]</scope>
    <source>
        <strain evidence="7">TTIB1903HZAU</strain>
        <tissue evidence="7">Muscle</tissue>
    </source>
</reference>
<dbReference type="InterPro" id="IPR050392">
    <property type="entry name" value="Collagen/C1q_domain"/>
</dbReference>
<evidence type="ECO:0000313" key="7">
    <source>
        <dbReference type="EMBL" id="KAA0720075.1"/>
    </source>
</evidence>
<evidence type="ECO:0000313" key="8">
    <source>
        <dbReference type="Proteomes" id="UP000324632"/>
    </source>
</evidence>
<evidence type="ECO:0000259" key="6">
    <source>
        <dbReference type="PROSITE" id="PS50871"/>
    </source>
</evidence>
<comment type="caution">
    <text evidence="7">The sequence shown here is derived from an EMBL/GenBank/DDBJ whole genome shotgun (WGS) entry which is preliminary data.</text>
</comment>
<comment type="subcellular location">
    <subcellularLocation>
        <location evidence="1">Secreted</location>
        <location evidence="1">Extracellular space</location>
        <location evidence="1">Extracellular matrix</location>
    </subcellularLocation>
</comment>
<feature type="region of interest" description="Disordered" evidence="4">
    <location>
        <begin position="28"/>
        <end position="101"/>
    </location>
</feature>
<gene>
    <name evidence="7" type="ORF">E1301_Tti008298</name>
</gene>
<evidence type="ECO:0000256" key="5">
    <source>
        <dbReference type="SAM" id="SignalP"/>
    </source>
</evidence>
<dbReference type="Gene3D" id="2.60.120.40">
    <property type="match status" value="1"/>
</dbReference>
<dbReference type="InterPro" id="IPR001073">
    <property type="entry name" value="C1q_dom"/>
</dbReference>
<sequence>MGFILMSTLQFTVLLLLLALSESKTCDDVRGYPGRPGIPGAHGADGRDGPKGVKGDRGEDGVPVSGPKGESGLAGLPGRAGPSGDKGIQGNPGRPGPKGERVLFTGENIVHQHEVFSYKRRTSQARYTADTEINFDIPLIPSDDDDAILNGFFNVRIAGMYYISYHVSSKNACLKIQVGEEEKVRFCDEPDAISVSSGSVVLPLNKGEMVSVKTTDHSQIFCKDTDCIFTGFLLFPM</sequence>
<keyword evidence="5" id="KW-0732">Signal</keyword>
<dbReference type="PRINTS" id="PR00007">
    <property type="entry name" value="COMPLEMNTC1Q"/>
</dbReference>
<evidence type="ECO:0000256" key="1">
    <source>
        <dbReference type="ARBA" id="ARBA00004498"/>
    </source>
</evidence>
<feature type="compositionally biased region" description="Basic and acidic residues" evidence="4">
    <location>
        <begin position="44"/>
        <end position="60"/>
    </location>
</feature>
<organism evidence="7 8">
    <name type="scientific">Triplophysa tibetana</name>
    <dbReference type="NCBI Taxonomy" id="1572043"/>
    <lineage>
        <taxon>Eukaryota</taxon>
        <taxon>Metazoa</taxon>
        <taxon>Chordata</taxon>
        <taxon>Craniata</taxon>
        <taxon>Vertebrata</taxon>
        <taxon>Euteleostomi</taxon>
        <taxon>Actinopterygii</taxon>
        <taxon>Neopterygii</taxon>
        <taxon>Teleostei</taxon>
        <taxon>Ostariophysi</taxon>
        <taxon>Cypriniformes</taxon>
        <taxon>Nemacheilidae</taxon>
        <taxon>Triplophysa</taxon>
    </lineage>
</organism>
<keyword evidence="2" id="KW-0964">Secreted</keyword>
<keyword evidence="3" id="KW-0272">Extracellular matrix</keyword>
<dbReference type="AlphaFoldDB" id="A0A5A9PEH7"/>
<evidence type="ECO:0000256" key="2">
    <source>
        <dbReference type="ARBA" id="ARBA00022525"/>
    </source>
</evidence>
<dbReference type="PANTHER" id="PTHR15427">
    <property type="entry name" value="EMILIN ELASTIN MICROFIBRIL INTERFACE-LOCATED PROTEIN ELASTIN MICROFIBRIL INTERFACER"/>
    <property type="match status" value="1"/>
</dbReference>
<dbReference type="EMBL" id="SOYY01000006">
    <property type="protein sequence ID" value="KAA0720075.1"/>
    <property type="molecule type" value="Genomic_DNA"/>
</dbReference>
<dbReference type="SUPFAM" id="SSF49842">
    <property type="entry name" value="TNF-like"/>
    <property type="match status" value="1"/>
</dbReference>
<dbReference type="PANTHER" id="PTHR15427:SF43">
    <property type="entry name" value="COMPLEMENT COMPONENT 1, Q SUBCOMPONENT, B CHAIN PRECURSOR"/>
    <property type="match status" value="1"/>
</dbReference>
<dbReference type="Proteomes" id="UP000324632">
    <property type="component" value="Chromosome 6"/>
</dbReference>
<dbReference type="PROSITE" id="PS50871">
    <property type="entry name" value="C1Q"/>
    <property type="match status" value="1"/>
</dbReference>
<feature type="domain" description="C1q" evidence="6">
    <location>
        <begin position="109"/>
        <end position="237"/>
    </location>
</feature>
<keyword evidence="8" id="KW-1185">Reference proteome</keyword>
<dbReference type="Pfam" id="PF00386">
    <property type="entry name" value="C1q"/>
    <property type="match status" value="1"/>
</dbReference>
<dbReference type="InterPro" id="IPR008983">
    <property type="entry name" value="Tumour_necrosis_fac-like_dom"/>
</dbReference>
<evidence type="ECO:0000256" key="4">
    <source>
        <dbReference type="SAM" id="MobiDB-lite"/>
    </source>
</evidence>
<feature type="chain" id="PRO_5022972388" evidence="5">
    <location>
        <begin position="24"/>
        <end position="237"/>
    </location>
</feature>
<feature type="signal peptide" evidence="5">
    <location>
        <begin position="1"/>
        <end position="23"/>
    </location>
</feature>
<dbReference type="OrthoDB" id="8964326at2759"/>
<evidence type="ECO:0000256" key="3">
    <source>
        <dbReference type="ARBA" id="ARBA00022530"/>
    </source>
</evidence>
<protein>
    <submittedName>
        <fullName evidence="7">Complement C1q subcomponent subunit B</fullName>
    </submittedName>
</protein>
<dbReference type="SMART" id="SM00110">
    <property type="entry name" value="C1Q"/>
    <property type="match status" value="1"/>
</dbReference>
<proteinExistence type="predicted"/>
<name>A0A5A9PEH7_9TELE</name>
<accession>A0A5A9PEH7</accession>